<protein>
    <recommendedName>
        <fullName evidence="1">DUF6535 domain-containing protein</fullName>
    </recommendedName>
</protein>
<keyword evidence="3" id="KW-1185">Reference proteome</keyword>
<evidence type="ECO:0000313" key="3">
    <source>
        <dbReference type="Proteomes" id="UP001175228"/>
    </source>
</evidence>
<organism evidence="2 3">
    <name type="scientific">Armillaria luteobubalina</name>
    <dbReference type="NCBI Taxonomy" id="153913"/>
    <lineage>
        <taxon>Eukaryota</taxon>
        <taxon>Fungi</taxon>
        <taxon>Dikarya</taxon>
        <taxon>Basidiomycota</taxon>
        <taxon>Agaricomycotina</taxon>
        <taxon>Agaricomycetes</taxon>
        <taxon>Agaricomycetidae</taxon>
        <taxon>Agaricales</taxon>
        <taxon>Marasmiineae</taxon>
        <taxon>Physalacriaceae</taxon>
        <taxon>Armillaria</taxon>
    </lineage>
</organism>
<reference evidence="2" key="1">
    <citation type="submission" date="2023-06" db="EMBL/GenBank/DDBJ databases">
        <authorList>
            <consortium name="Lawrence Berkeley National Laboratory"/>
            <person name="Ahrendt S."/>
            <person name="Sahu N."/>
            <person name="Indic B."/>
            <person name="Wong-Bajracharya J."/>
            <person name="Merenyi Z."/>
            <person name="Ke H.-M."/>
            <person name="Monk M."/>
            <person name="Kocsube S."/>
            <person name="Drula E."/>
            <person name="Lipzen A."/>
            <person name="Balint B."/>
            <person name="Henrissat B."/>
            <person name="Andreopoulos B."/>
            <person name="Martin F.M."/>
            <person name="Harder C.B."/>
            <person name="Rigling D."/>
            <person name="Ford K.L."/>
            <person name="Foster G.D."/>
            <person name="Pangilinan J."/>
            <person name="Papanicolaou A."/>
            <person name="Barry K."/>
            <person name="LaButti K."/>
            <person name="Viragh M."/>
            <person name="Koriabine M."/>
            <person name="Yan M."/>
            <person name="Riley R."/>
            <person name="Champramary S."/>
            <person name="Plett K.L."/>
            <person name="Tsai I.J."/>
            <person name="Slot J."/>
            <person name="Sipos G."/>
            <person name="Plett J."/>
            <person name="Nagy L.G."/>
            <person name="Grigoriev I.V."/>
        </authorList>
    </citation>
    <scope>NUCLEOTIDE SEQUENCE</scope>
    <source>
        <strain evidence="2">HWK02</strain>
    </source>
</reference>
<dbReference type="EMBL" id="JAUEPU010000026">
    <property type="protein sequence ID" value="KAK0493104.1"/>
    <property type="molecule type" value="Genomic_DNA"/>
</dbReference>
<accession>A0AA39PZN1</accession>
<dbReference type="Pfam" id="PF20153">
    <property type="entry name" value="DUF6535"/>
    <property type="match status" value="1"/>
</dbReference>
<dbReference type="Proteomes" id="UP001175228">
    <property type="component" value="Unassembled WGS sequence"/>
</dbReference>
<feature type="domain" description="DUF6535" evidence="1">
    <location>
        <begin position="19"/>
        <end position="93"/>
    </location>
</feature>
<evidence type="ECO:0000313" key="2">
    <source>
        <dbReference type="EMBL" id="KAK0493104.1"/>
    </source>
</evidence>
<sequence length="208" mass="23865">MLKYRHPFSSKWPSFMFTLNPYTKFTPAATDVWLNDLSFMSLSLSLATALADMLVNQWLPRYIALPSGSPRERSHVRQYRYGGFQKRHVLVVVGTPSRSNPHHAWDLLRRIDLYEIVIESIDGLPLSARAAVKKIFGEVTRIRDAHKTLLGSSTQYLEGGSLKPCPGMESKFERLLRFELFIPHMYSDYINEIPLRDYVDAADDEGLT</sequence>
<proteinExistence type="predicted"/>
<dbReference type="AlphaFoldDB" id="A0AA39PZN1"/>
<comment type="caution">
    <text evidence="2">The sequence shown here is derived from an EMBL/GenBank/DDBJ whole genome shotgun (WGS) entry which is preliminary data.</text>
</comment>
<gene>
    <name evidence="2" type="ORF">EDD18DRAFT_1407413</name>
</gene>
<name>A0AA39PZN1_9AGAR</name>
<evidence type="ECO:0000259" key="1">
    <source>
        <dbReference type="Pfam" id="PF20153"/>
    </source>
</evidence>
<dbReference type="InterPro" id="IPR045338">
    <property type="entry name" value="DUF6535"/>
</dbReference>